<dbReference type="GO" id="GO:0006508">
    <property type="term" value="P:proteolysis"/>
    <property type="evidence" value="ECO:0007669"/>
    <property type="project" value="UniProtKB-KW"/>
</dbReference>
<evidence type="ECO:0000256" key="4">
    <source>
        <dbReference type="ARBA" id="ARBA00022801"/>
    </source>
</evidence>
<evidence type="ECO:0000313" key="6">
    <source>
        <dbReference type="Proteomes" id="UP001652620"/>
    </source>
</evidence>
<dbReference type="GO" id="GO:0008239">
    <property type="term" value="F:dipeptidyl-peptidase activity"/>
    <property type="evidence" value="ECO:0007669"/>
    <property type="project" value="TreeGrafter"/>
</dbReference>
<reference evidence="7" key="2">
    <citation type="submission" date="2025-08" db="UniProtKB">
        <authorList>
            <consortium name="RefSeq"/>
        </authorList>
    </citation>
    <scope>IDENTIFICATION</scope>
    <source>
        <tissue evidence="7">Adult</tissue>
    </source>
</reference>
<evidence type="ECO:0000256" key="3">
    <source>
        <dbReference type="ARBA" id="ARBA00022729"/>
    </source>
</evidence>
<dbReference type="Proteomes" id="UP001652620">
    <property type="component" value="Chromosome 2"/>
</dbReference>
<sequence>MTAVYRILDIYTQMLMCIVALIVCQVARSDLTTEYVAEGEVVQQRINPYGKDLRLILREPPLKQAASVLHKDLVQELWMEQKLDQFDVTNNKTWLMRYLRNDRYFQPHGPIFIFVGGEWEISPAYLLTGHMHDIARQHNGMLYYVEHRYYGQSWPTDDASAENLKYLSARQALADLAHFIRHLKSNEDELFNTKVILTGASYSGSLVAWFAKLYPDLINAGWASSAPLVAKLDFFEYMHQVGKVIQRRGSSECSELLERGLNGIAVLLESSKASQLLSALRICNNFEPKSQLDRAAFFNGLGNYFATFAQLYDDQIAAQICAPLITTTNEDDLTGFMEFLRRIFWSEFAKQAHTDDWCIDLSYEGMKSIFTDLTDQLSGTRPWFYQCCHEFGWFTTTANNSRHNKYPAVIRQVTVARRHEATTPQPHSFGRQVPLNYFQQLCDDVFDPSADAATYSGIDISTSVQQTNSHFGGLTAAAALQRVIFTHGQLDPWRAVSLQRGKNVINIADYSHTADLDSIDFGDSVEMNVAKLKVAAFLRSVLR</sequence>
<dbReference type="InterPro" id="IPR008758">
    <property type="entry name" value="Peptidase_S28"/>
</dbReference>
<keyword evidence="2 7" id="KW-0645">Protease</keyword>
<dbReference type="PANTHER" id="PTHR11010:SF5">
    <property type="entry name" value="RE36938P-RELATED"/>
    <property type="match status" value="1"/>
</dbReference>
<evidence type="ECO:0000313" key="7">
    <source>
        <dbReference type="RefSeq" id="XP_019846679.3"/>
    </source>
</evidence>
<dbReference type="RefSeq" id="XP_019846679.3">
    <property type="nucleotide sequence ID" value="XM_019991120.3"/>
</dbReference>
<evidence type="ECO:0000256" key="5">
    <source>
        <dbReference type="ARBA" id="ARBA00023180"/>
    </source>
</evidence>
<protein>
    <submittedName>
        <fullName evidence="7">Serine protease K12H4.7</fullName>
    </submittedName>
</protein>
<dbReference type="Pfam" id="PF05577">
    <property type="entry name" value="Peptidase_S28"/>
    <property type="match status" value="2"/>
</dbReference>
<keyword evidence="6" id="KW-1185">Reference proteome</keyword>
<dbReference type="GeneID" id="105228573"/>
<dbReference type="GO" id="GO:0070008">
    <property type="term" value="F:serine-type exopeptidase activity"/>
    <property type="evidence" value="ECO:0007669"/>
    <property type="project" value="InterPro"/>
</dbReference>
<keyword evidence="3" id="KW-0732">Signal</keyword>
<dbReference type="Gene3D" id="1.20.120.980">
    <property type="entry name" value="Serine carboxypeptidase S28, SKS domain"/>
    <property type="match status" value="1"/>
</dbReference>
<dbReference type="InterPro" id="IPR029058">
    <property type="entry name" value="AB_hydrolase_fold"/>
</dbReference>
<organism evidence="6 7">
    <name type="scientific">Bactrocera dorsalis</name>
    <name type="common">Oriental fruit fly</name>
    <name type="synonym">Dacus dorsalis</name>
    <dbReference type="NCBI Taxonomy" id="27457"/>
    <lineage>
        <taxon>Eukaryota</taxon>
        <taxon>Metazoa</taxon>
        <taxon>Ecdysozoa</taxon>
        <taxon>Arthropoda</taxon>
        <taxon>Hexapoda</taxon>
        <taxon>Insecta</taxon>
        <taxon>Pterygota</taxon>
        <taxon>Neoptera</taxon>
        <taxon>Endopterygota</taxon>
        <taxon>Diptera</taxon>
        <taxon>Brachycera</taxon>
        <taxon>Muscomorpha</taxon>
        <taxon>Tephritoidea</taxon>
        <taxon>Tephritidae</taxon>
        <taxon>Bactrocera</taxon>
        <taxon>Bactrocera</taxon>
    </lineage>
</organism>
<comment type="similarity">
    <text evidence="1">Belongs to the peptidase S28 family.</text>
</comment>
<keyword evidence="5" id="KW-0325">Glycoprotein</keyword>
<evidence type="ECO:0000256" key="2">
    <source>
        <dbReference type="ARBA" id="ARBA00022670"/>
    </source>
</evidence>
<dbReference type="KEGG" id="bdr:105228573"/>
<name>A0A6J0RN35_BACDO</name>
<dbReference type="SUPFAM" id="SSF53474">
    <property type="entry name" value="alpha/beta-Hydrolases"/>
    <property type="match status" value="1"/>
</dbReference>
<reference evidence="6" key="1">
    <citation type="submission" date="2025-05" db="UniProtKB">
        <authorList>
            <consortium name="RefSeq"/>
        </authorList>
    </citation>
    <scope>NUCLEOTIDE SEQUENCE [LARGE SCALE GENOMIC DNA]</scope>
</reference>
<keyword evidence="4" id="KW-0378">Hydrolase</keyword>
<dbReference type="Gene3D" id="3.40.50.1820">
    <property type="entry name" value="alpha/beta hydrolase"/>
    <property type="match status" value="1"/>
</dbReference>
<dbReference type="InParanoid" id="A0A6J0RN35"/>
<dbReference type="OrthoDB" id="1735038at2759"/>
<dbReference type="FunCoup" id="A0A6J0RN35">
    <property type="interactions" value="1"/>
</dbReference>
<proteinExistence type="inferred from homology"/>
<evidence type="ECO:0000256" key="1">
    <source>
        <dbReference type="ARBA" id="ARBA00011079"/>
    </source>
</evidence>
<dbReference type="InterPro" id="IPR042269">
    <property type="entry name" value="Ser_carbopepase_S28_SKS"/>
</dbReference>
<gene>
    <name evidence="7" type="primary">LOC105228573</name>
</gene>
<accession>A0A6J0RN35</accession>
<dbReference type="AlphaFoldDB" id="A0A6J0RN35"/>
<dbReference type="PANTHER" id="PTHR11010">
    <property type="entry name" value="PROTEASE S28 PRO-X CARBOXYPEPTIDASE-RELATED"/>
    <property type="match status" value="1"/>
</dbReference>